<keyword evidence="6 11" id="KW-0665">Pyrimidine biosynthesis</keyword>
<feature type="binding site" evidence="10">
    <location>
        <position position="12"/>
    </location>
    <ligand>
        <name>substrate</name>
    </ligand>
</feature>
<evidence type="ECO:0000256" key="4">
    <source>
        <dbReference type="ARBA" id="ARBA00021923"/>
    </source>
</evidence>
<dbReference type="PATRIC" id="fig|525903.6.peg.1087"/>
<dbReference type="UniPathway" id="UPA00070">
    <property type="reaction ID" value="UER00120"/>
</dbReference>
<dbReference type="HOGENOM" id="CLU_067069_0_0_0"/>
<evidence type="ECO:0000256" key="7">
    <source>
        <dbReference type="ARBA" id="ARBA00023239"/>
    </source>
</evidence>
<dbReference type="InterPro" id="IPR018089">
    <property type="entry name" value="OMPdecase_AS"/>
</dbReference>
<evidence type="ECO:0000256" key="11">
    <source>
        <dbReference type="RuleBase" id="RU000512"/>
    </source>
</evidence>
<feature type="active site" description="For OMPdecase activity" evidence="9">
    <location>
        <position position="63"/>
    </location>
</feature>
<dbReference type="GO" id="GO:0044205">
    <property type="term" value="P:'de novo' UMP biosynthetic process"/>
    <property type="evidence" value="ECO:0007669"/>
    <property type="project" value="UniProtKB-UniPathway"/>
</dbReference>
<evidence type="ECO:0000256" key="2">
    <source>
        <dbReference type="ARBA" id="ARBA00004861"/>
    </source>
</evidence>
<accession>D1B5M9</accession>
<feature type="domain" description="Orotidine 5'-phosphate decarboxylase" evidence="12">
    <location>
        <begin position="6"/>
        <end position="221"/>
    </location>
</feature>
<dbReference type="PROSITE" id="PS00156">
    <property type="entry name" value="OMPDECASE"/>
    <property type="match status" value="1"/>
</dbReference>
<organism evidence="13 14">
    <name type="scientific">Thermanaerovibrio acidaminovorans (strain ATCC 49978 / DSM 6589 / Su883)</name>
    <name type="common">Selenomonas acidaminovorans</name>
    <dbReference type="NCBI Taxonomy" id="525903"/>
    <lineage>
        <taxon>Bacteria</taxon>
        <taxon>Thermotogati</taxon>
        <taxon>Synergistota</taxon>
        <taxon>Synergistia</taxon>
        <taxon>Synergistales</taxon>
        <taxon>Synergistaceae</taxon>
        <taxon>Thermanaerovibrio</taxon>
    </lineage>
</organism>
<dbReference type="SMART" id="SM00934">
    <property type="entry name" value="OMPdecase"/>
    <property type="match status" value="1"/>
</dbReference>
<comment type="similarity">
    <text evidence="11">Belongs to the OMP decarboxylase family.</text>
</comment>
<feature type="binding site" evidence="10">
    <location>
        <position position="116"/>
    </location>
    <ligand>
        <name>substrate</name>
    </ligand>
</feature>
<dbReference type="EC" id="4.1.1.23" evidence="3 11"/>
<keyword evidence="7 11" id="KW-0456">Lyase</keyword>
<dbReference type="Gene3D" id="3.20.20.70">
    <property type="entry name" value="Aldolase class I"/>
    <property type="match status" value="1"/>
</dbReference>
<dbReference type="SUPFAM" id="SSF51366">
    <property type="entry name" value="Ribulose-phoshate binding barrel"/>
    <property type="match status" value="1"/>
</dbReference>
<evidence type="ECO:0000313" key="14">
    <source>
        <dbReference type="Proteomes" id="UP000002030"/>
    </source>
</evidence>
<evidence type="ECO:0000259" key="12">
    <source>
        <dbReference type="SMART" id="SM00934"/>
    </source>
</evidence>
<dbReference type="InterPro" id="IPR011060">
    <property type="entry name" value="RibuloseP-bd_barrel"/>
</dbReference>
<dbReference type="Pfam" id="PF00215">
    <property type="entry name" value="OMPdecase"/>
    <property type="match status" value="1"/>
</dbReference>
<feature type="binding site" evidence="10">
    <location>
        <position position="34"/>
    </location>
    <ligand>
        <name>substrate</name>
    </ligand>
</feature>
<feature type="binding site" evidence="10">
    <location>
        <position position="206"/>
    </location>
    <ligand>
        <name>substrate</name>
    </ligand>
</feature>
<evidence type="ECO:0000256" key="10">
    <source>
        <dbReference type="PIRSR" id="PIRSR614732-2"/>
    </source>
</evidence>
<evidence type="ECO:0000256" key="5">
    <source>
        <dbReference type="ARBA" id="ARBA00022793"/>
    </source>
</evidence>
<dbReference type="GO" id="GO:0005829">
    <property type="term" value="C:cytosol"/>
    <property type="evidence" value="ECO:0007669"/>
    <property type="project" value="TreeGrafter"/>
</dbReference>
<evidence type="ECO:0000256" key="1">
    <source>
        <dbReference type="ARBA" id="ARBA00002356"/>
    </source>
</evidence>
<gene>
    <name evidence="13" type="ordered locus">Taci_1088</name>
</gene>
<dbReference type="eggNOG" id="COG0284">
    <property type="taxonomic scope" value="Bacteria"/>
</dbReference>
<dbReference type="GO" id="GO:0004590">
    <property type="term" value="F:orotidine-5'-phosphate decarboxylase activity"/>
    <property type="evidence" value="ECO:0007669"/>
    <property type="project" value="UniProtKB-EC"/>
</dbReference>
<comment type="pathway">
    <text evidence="2 11">Pyrimidine metabolism; UMP biosynthesis via de novo pathway; UMP from orotate: step 2/2.</text>
</comment>
<proteinExistence type="inferred from homology"/>
<evidence type="ECO:0000256" key="6">
    <source>
        <dbReference type="ARBA" id="ARBA00022975"/>
    </source>
</evidence>
<dbReference type="KEGG" id="tai:Taci_1088"/>
<comment type="catalytic activity">
    <reaction evidence="8 11">
        <text>orotidine 5'-phosphate + H(+) = UMP + CO2</text>
        <dbReference type="Rhea" id="RHEA:11596"/>
        <dbReference type="ChEBI" id="CHEBI:15378"/>
        <dbReference type="ChEBI" id="CHEBI:16526"/>
        <dbReference type="ChEBI" id="CHEBI:57538"/>
        <dbReference type="ChEBI" id="CHEBI:57865"/>
        <dbReference type="EC" id="4.1.1.23"/>
    </reaction>
</comment>
<feature type="active site" description="For OMPdecase activity" evidence="9">
    <location>
        <position position="61"/>
    </location>
</feature>
<dbReference type="AlphaFoldDB" id="D1B5M9"/>
<dbReference type="PANTHER" id="PTHR32119">
    <property type="entry name" value="OROTIDINE 5'-PHOSPHATE DECARBOXYLASE"/>
    <property type="match status" value="1"/>
</dbReference>
<feature type="binding site" evidence="10">
    <location>
        <position position="205"/>
    </location>
    <ligand>
        <name>substrate</name>
    </ligand>
</feature>
<dbReference type="NCBIfam" id="TIGR01740">
    <property type="entry name" value="pyrF"/>
    <property type="match status" value="1"/>
</dbReference>
<dbReference type="InterPro" id="IPR001754">
    <property type="entry name" value="OMPdeCOase_dom"/>
</dbReference>
<name>D1B5M9_THEAS</name>
<dbReference type="EMBL" id="CP001818">
    <property type="protein sequence ID" value="ACZ19320.1"/>
    <property type="molecule type" value="Genomic_DNA"/>
</dbReference>
<dbReference type="GO" id="GO:0006207">
    <property type="term" value="P:'de novo' pyrimidine nucleobase biosynthetic process"/>
    <property type="evidence" value="ECO:0007669"/>
    <property type="project" value="InterPro"/>
</dbReference>
<keyword evidence="14" id="KW-1185">Reference proteome</keyword>
<dbReference type="PANTHER" id="PTHR32119:SF2">
    <property type="entry name" value="OROTIDINE 5'-PHOSPHATE DECARBOXYLASE"/>
    <property type="match status" value="1"/>
</dbReference>
<dbReference type="InterPro" id="IPR013785">
    <property type="entry name" value="Aldolase_TIM"/>
</dbReference>
<feature type="binding site" evidence="10">
    <location>
        <position position="185"/>
    </location>
    <ligand>
        <name>substrate</name>
    </ligand>
</feature>
<reference evidence="13 14" key="1">
    <citation type="journal article" date="2009" name="Stand. Genomic Sci.">
        <title>Complete genome sequence of Thermanaerovibrio acidaminovorans type strain (Su883).</title>
        <authorList>
            <person name="Chovatia M."/>
            <person name="Sikorski J."/>
            <person name="Schroder M."/>
            <person name="Lapidus A."/>
            <person name="Nolan M."/>
            <person name="Tice H."/>
            <person name="Glavina Del Rio T."/>
            <person name="Copeland A."/>
            <person name="Cheng J.F."/>
            <person name="Lucas S."/>
            <person name="Chen F."/>
            <person name="Bruce D."/>
            <person name="Goodwin L."/>
            <person name="Pitluck S."/>
            <person name="Ivanova N."/>
            <person name="Mavromatis K."/>
            <person name="Ovchinnikova G."/>
            <person name="Pati A."/>
            <person name="Chen A."/>
            <person name="Palaniappan K."/>
            <person name="Land M."/>
            <person name="Hauser L."/>
            <person name="Chang Y.J."/>
            <person name="Jeffries C.D."/>
            <person name="Chain P."/>
            <person name="Saunders E."/>
            <person name="Detter J.C."/>
            <person name="Brettin T."/>
            <person name="Rohde M."/>
            <person name="Goker M."/>
            <person name="Spring S."/>
            <person name="Bristow J."/>
            <person name="Markowitz V."/>
            <person name="Hugenholtz P."/>
            <person name="Kyrpides N.C."/>
            <person name="Klenk H.P."/>
            <person name="Eisen J.A."/>
        </authorList>
    </citation>
    <scope>NUCLEOTIDE SEQUENCE [LARGE SCALE GENOMIC DNA]</scope>
    <source>
        <strain evidence="14">ATCC 49978 / DSM 6589 / Su883</strain>
    </source>
</reference>
<evidence type="ECO:0000313" key="13">
    <source>
        <dbReference type="EMBL" id="ACZ19320.1"/>
    </source>
</evidence>
<feature type="binding site" evidence="10">
    <location>
        <position position="176"/>
    </location>
    <ligand>
        <name>substrate</name>
    </ligand>
</feature>
<evidence type="ECO:0000256" key="9">
    <source>
        <dbReference type="PIRSR" id="PIRSR614732-1"/>
    </source>
</evidence>
<dbReference type="EnsemblBacteria" id="ACZ19320">
    <property type="protein sequence ID" value="ACZ19320"/>
    <property type="gene ID" value="Taci_1088"/>
</dbReference>
<dbReference type="Proteomes" id="UP000002030">
    <property type="component" value="Chromosome"/>
</dbReference>
<protein>
    <recommendedName>
        <fullName evidence="4 11">Orotidine 5'-phosphate decarboxylase</fullName>
        <ecNumber evidence="3 11">4.1.1.23</ecNumber>
    </recommendedName>
</protein>
<dbReference type="STRING" id="525903.Taci_1088"/>
<feature type="active site" description="For OMPdecase activity" evidence="9">
    <location>
        <position position="66"/>
    </location>
</feature>
<keyword evidence="5 11" id="KW-0210">Decarboxylase</keyword>
<evidence type="ECO:0000256" key="8">
    <source>
        <dbReference type="ARBA" id="ARBA00049157"/>
    </source>
</evidence>
<evidence type="ECO:0000256" key="3">
    <source>
        <dbReference type="ARBA" id="ARBA00012321"/>
    </source>
</evidence>
<dbReference type="RefSeq" id="WP_012869835.1">
    <property type="nucleotide sequence ID" value="NC_013522.1"/>
</dbReference>
<dbReference type="OrthoDB" id="9806203at2"/>
<dbReference type="InterPro" id="IPR014732">
    <property type="entry name" value="OMPdecase"/>
</dbReference>
<comment type="function">
    <text evidence="1">Catalyzes the decarboxylation of orotidine 5'-monophosphate (OMP) to uridine 5'-monophosphate (UMP).</text>
</comment>
<dbReference type="NCBIfam" id="NF001273">
    <property type="entry name" value="PRK00230.1"/>
    <property type="match status" value="1"/>
</dbReference>
<sequence length="229" mass="24259">MDARDRLVLALDLECPRGCLELLDRVGDRIGRVKVGPRIFALGGLGFIRELVDGGYRVFLDLKLHDIPNTVALAVEALASHRIWALTVHAAGGFEMMRRAVECRGDMDILAVTVLTSLGEDAWAQVSPGCPMGDAIASRARLAHRAGVQGLVCSPLDLEIVTSAAPGLATVVPGIRFQGGEVHDQARVMGPREAVASGASFLVVGRAILESPDPAGTIESMVEMMEVGN</sequence>
<dbReference type="CDD" id="cd04725">
    <property type="entry name" value="OMP_decarboxylase_like"/>
    <property type="match status" value="1"/>
</dbReference>